<reference evidence="1 2" key="1">
    <citation type="submission" date="2008-03" db="EMBL/GenBank/DDBJ databases">
        <title>Complete sequence of Leptothrix cholodnii SP-6.</title>
        <authorList>
            <consortium name="US DOE Joint Genome Institute"/>
            <person name="Copeland A."/>
            <person name="Lucas S."/>
            <person name="Lapidus A."/>
            <person name="Glavina del Rio T."/>
            <person name="Dalin E."/>
            <person name="Tice H."/>
            <person name="Bruce D."/>
            <person name="Goodwin L."/>
            <person name="Pitluck S."/>
            <person name="Chertkov O."/>
            <person name="Brettin T."/>
            <person name="Detter J.C."/>
            <person name="Han C."/>
            <person name="Kuske C.R."/>
            <person name="Schmutz J."/>
            <person name="Larimer F."/>
            <person name="Land M."/>
            <person name="Hauser L."/>
            <person name="Kyrpides N."/>
            <person name="Lykidis A."/>
            <person name="Emerson D."/>
            <person name="Richardson P."/>
        </authorList>
    </citation>
    <scope>NUCLEOTIDE SEQUENCE [LARGE SCALE GENOMIC DNA]</scope>
    <source>
        <strain evidence="2">ATCC 51168 / LMG 8142 / SP-6</strain>
    </source>
</reference>
<dbReference type="AlphaFoldDB" id="B1Y3H9"/>
<name>B1Y3H9_LEPCP</name>
<dbReference type="KEGG" id="lch:Lcho_2241"/>
<dbReference type="RefSeq" id="WP_012347267.1">
    <property type="nucleotide sequence ID" value="NC_010524.1"/>
</dbReference>
<dbReference type="HOGENOM" id="CLU_112375_1_1_4"/>
<gene>
    <name evidence="1" type="ordered locus">Lcho_2241</name>
</gene>
<dbReference type="OrthoDB" id="9812088at2"/>
<sequence>MPYATQQDMIDRFGSPRLQQLTDIEEPLLGAIRPAVIAAKLADADAEIDGYLIGRYELPLAAWPAILKVHACSICWYRLLGSSADEPARRDYEDALAYLVKVARGDVVVVAPSAAPPVSGAGAVLFDAGSKVFGRES</sequence>
<evidence type="ECO:0008006" key="3">
    <source>
        <dbReference type="Google" id="ProtNLM"/>
    </source>
</evidence>
<keyword evidence="2" id="KW-1185">Reference proteome</keyword>
<dbReference type="Proteomes" id="UP000001693">
    <property type="component" value="Chromosome"/>
</dbReference>
<proteinExistence type="predicted"/>
<evidence type="ECO:0000313" key="2">
    <source>
        <dbReference type="Proteomes" id="UP000001693"/>
    </source>
</evidence>
<organism evidence="1 2">
    <name type="scientific">Leptothrix cholodnii (strain ATCC 51168 / LMG 8142 / SP-6)</name>
    <name type="common">Leptothrix discophora (strain SP-6)</name>
    <dbReference type="NCBI Taxonomy" id="395495"/>
    <lineage>
        <taxon>Bacteria</taxon>
        <taxon>Pseudomonadati</taxon>
        <taxon>Pseudomonadota</taxon>
        <taxon>Betaproteobacteria</taxon>
        <taxon>Burkholderiales</taxon>
        <taxon>Sphaerotilaceae</taxon>
        <taxon>Leptothrix</taxon>
    </lineage>
</organism>
<accession>B1Y3H9</accession>
<evidence type="ECO:0000313" key="1">
    <source>
        <dbReference type="EMBL" id="ACB34507.1"/>
    </source>
</evidence>
<protein>
    <recommendedName>
        <fullName evidence="3">DUF1320 domain-containing protein</fullName>
    </recommendedName>
</protein>
<dbReference type="EMBL" id="CP001013">
    <property type="protein sequence ID" value="ACB34507.1"/>
    <property type="molecule type" value="Genomic_DNA"/>
</dbReference>
<dbReference type="eggNOG" id="COG4387">
    <property type="taxonomic scope" value="Bacteria"/>
</dbReference>
<dbReference type="InterPro" id="IPR009752">
    <property type="entry name" value="Phage_Mu_GpJ"/>
</dbReference>
<dbReference type="STRING" id="395495.Lcho_2241"/>
<dbReference type="Pfam" id="PF07030">
    <property type="entry name" value="Phage_Mu_Gp36"/>
    <property type="match status" value="1"/>
</dbReference>